<comment type="caution">
    <text evidence="8">The sequence shown here is derived from an EMBL/GenBank/DDBJ whole genome shotgun (WGS) entry which is preliminary data.</text>
</comment>
<dbReference type="RefSeq" id="WP_184532394.1">
    <property type="nucleotide sequence ID" value="NZ_JACHJW010000001.1"/>
</dbReference>
<evidence type="ECO:0000256" key="4">
    <source>
        <dbReference type="ARBA" id="ARBA00023008"/>
    </source>
</evidence>
<dbReference type="InterPro" id="IPR014756">
    <property type="entry name" value="Ig_E-set"/>
</dbReference>
<dbReference type="GO" id="GO:0046688">
    <property type="term" value="P:response to copper ion"/>
    <property type="evidence" value="ECO:0007669"/>
    <property type="project" value="InterPro"/>
</dbReference>
<keyword evidence="2" id="KW-0479">Metal-binding</keyword>
<organism evidence="8 9">
    <name type="scientific">Micromonospora polyrhachis</name>
    <dbReference type="NCBI Taxonomy" id="1282883"/>
    <lineage>
        <taxon>Bacteria</taxon>
        <taxon>Bacillati</taxon>
        <taxon>Actinomycetota</taxon>
        <taxon>Actinomycetes</taxon>
        <taxon>Micromonosporales</taxon>
        <taxon>Micromonosporaceae</taxon>
        <taxon>Micromonospora</taxon>
    </lineage>
</organism>
<dbReference type="AlphaFoldDB" id="A0A7W7SL28"/>
<dbReference type="PANTHER" id="PTHR34820:SF4">
    <property type="entry name" value="INNER MEMBRANE PROTEIN YEBZ"/>
    <property type="match status" value="1"/>
</dbReference>
<evidence type="ECO:0000256" key="1">
    <source>
        <dbReference type="ARBA" id="ARBA00004196"/>
    </source>
</evidence>
<keyword evidence="4" id="KW-0186">Copper</keyword>
<dbReference type="PANTHER" id="PTHR34820">
    <property type="entry name" value="INNER MEMBRANE PROTEIN YEBZ"/>
    <property type="match status" value="1"/>
</dbReference>
<gene>
    <name evidence="8" type="ORF">FHR38_000501</name>
</gene>
<sequence length="211" mass="21113">MQTPSPLPVRLRRTAGAVLVAVLVALVPAGPAAAHNRLRSATPERDATLTAPPTEVVLEFAEPLNPTYTTIVVTDAARQRVATSEPVVAGTRGTVTFTEPLTDGGYTVAYRVVSADGHPVQGSYPFTVGSGPASVTTPSAASPAASTGDATSTAGSDRAASADRTASSGGGVSGGGVSAWTIAAGTAALAALLALLAGTGLLLWRRRAVRR</sequence>
<name>A0A7W7SL28_9ACTN</name>
<dbReference type="InterPro" id="IPR014755">
    <property type="entry name" value="Cu-Rt/internalin_Ig-like"/>
</dbReference>
<keyword evidence="6" id="KW-0472">Membrane</keyword>
<dbReference type="EMBL" id="JACHJW010000001">
    <property type="protein sequence ID" value="MBB4956768.1"/>
    <property type="molecule type" value="Genomic_DNA"/>
</dbReference>
<keyword evidence="9" id="KW-1185">Reference proteome</keyword>
<evidence type="ECO:0000256" key="6">
    <source>
        <dbReference type="SAM" id="Phobius"/>
    </source>
</evidence>
<dbReference type="Gene3D" id="2.60.40.1220">
    <property type="match status" value="1"/>
</dbReference>
<dbReference type="Proteomes" id="UP000578819">
    <property type="component" value="Unassembled WGS sequence"/>
</dbReference>
<reference evidence="8 9" key="1">
    <citation type="submission" date="2020-08" db="EMBL/GenBank/DDBJ databases">
        <title>Sequencing the genomes of 1000 actinobacteria strains.</title>
        <authorList>
            <person name="Klenk H.-P."/>
        </authorList>
    </citation>
    <scope>NUCLEOTIDE SEQUENCE [LARGE SCALE GENOMIC DNA]</scope>
    <source>
        <strain evidence="8 9">DSM 45886</strain>
    </source>
</reference>
<dbReference type="SUPFAM" id="SSF81296">
    <property type="entry name" value="E set domains"/>
    <property type="match status" value="1"/>
</dbReference>
<dbReference type="InterPro" id="IPR032694">
    <property type="entry name" value="CopC/D"/>
</dbReference>
<evidence type="ECO:0000259" key="7">
    <source>
        <dbReference type="Pfam" id="PF04234"/>
    </source>
</evidence>
<dbReference type="Pfam" id="PF04234">
    <property type="entry name" value="CopC"/>
    <property type="match status" value="1"/>
</dbReference>
<protein>
    <recommendedName>
        <fullName evidence="7">CopC domain-containing protein</fullName>
    </recommendedName>
</protein>
<keyword evidence="6" id="KW-1133">Transmembrane helix</keyword>
<evidence type="ECO:0000256" key="3">
    <source>
        <dbReference type="ARBA" id="ARBA00022729"/>
    </source>
</evidence>
<accession>A0A7W7SL28</accession>
<dbReference type="GO" id="GO:0030313">
    <property type="term" value="C:cell envelope"/>
    <property type="evidence" value="ECO:0007669"/>
    <property type="project" value="UniProtKB-SubCell"/>
</dbReference>
<feature type="compositionally biased region" description="Low complexity" evidence="5">
    <location>
        <begin position="130"/>
        <end position="167"/>
    </location>
</feature>
<dbReference type="InterPro" id="IPR007348">
    <property type="entry name" value="CopC_dom"/>
</dbReference>
<feature type="transmembrane region" description="Helical" evidence="6">
    <location>
        <begin position="180"/>
        <end position="204"/>
    </location>
</feature>
<feature type="region of interest" description="Disordered" evidence="5">
    <location>
        <begin position="128"/>
        <end position="173"/>
    </location>
</feature>
<evidence type="ECO:0000313" key="8">
    <source>
        <dbReference type="EMBL" id="MBB4956768.1"/>
    </source>
</evidence>
<keyword evidence="6" id="KW-0812">Transmembrane</keyword>
<feature type="domain" description="CopC" evidence="7">
    <location>
        <begin position="35"/>
        <end position="128"/>
    </location>
</feature>
<evidence type="ECO:0000256" key="5">
    <source>
        <dbReference type="SAM" id="MobiDB-lite"/>
    </source>
</evidence>
<dbReference type="GO" id="GO:0005507">
    <property type="term" value="F:copper ion binding"/>
    <property type="evidence" value="ECO:0007669"/>
    <property type="project" value="InterPro"/>
</dbReference>
<evidence type="ECO:0000313" key="9">
    <source>
        <dbReference type="Proteomes" id="UP000578819"/>
    </source>
</evidence>
<dbReference type="GO" id="GO:0042597">
    <property type="term" value="C:periplasmic space"/>
    <property type="evidence" value="ECO:0007669"/>
    <property type="project" value="InterPro"/>
</dbReference>
<comment type="subcellular location">
    <subcellularLocation>
        <location evidence="1">Cell envelope</location>
    </subcellularLocation>
</comment>
<proteinExistence type="predicted"/>
<keyword evidence="3" id="KW-0732">Signal</keyword>
<evidence type="ECO:0000256" key="2">
    <source>
        <dbReference type="ARBA" id="ARBA00022723"/>
    </source>
</evidence>
<dbReference type="GO" id="GO:0006825">
    <property type="term" value="P:copper ion transport"/>
    <property type="evidence" value="ECO:0007669"/>
    <property type="project" value="InterPro"/>
</dbReference>
<dbReference type="GO" id="GO:0005886">
    <property type="term" value="C:plasma membrane"/>
    <property type="evidence" value="ECO:0007669"/>
    <property type="project" value="TreeGrafter"/>
</dbReference>